<proteinExistence type="predicted"/>
<feature type="region of interest" description="Disordered" evidence="1">
    <location>
        <begin position="25"/>
        <end position="53"/>
    </location>
</feature>
<evidence type="ECO:0000256" key="2">
    <source>
        <dbReference type="SAM" id="SignalP"/>
    </source>
</evidence>
<name>R4XAE2_TAPDE</name>
<dbReference type="VEuPathDB" id="FungiDB:TAPDE_000962"/>
<evidence type="ECO:0000313" key="4">
    <source>
        <dbReference type="Proteomes" id="UP000013776"/>
    </source>
</evidence>
<gene>
    <name evidence="3" type="ORF">TAPDE_000962</name>
</gene>
<feature type="signal peptide" evidence="2">
    <location>
        <begin position="1"/>
        <end position="21"/>
    </location>
</feature>
<dbReference type="Proteomes" id="UP000013776">
    <property type="component" value="Unassembled WGS sequence"/>
</dbReference>
<feature type="chain" id="PRO_5004373241" evidence="2">
    <location>
        <begin position="22"/>
        <end position="82"/>
    </location>
</feature>
<feature type="compositionally biased region" description="Polar residues" evidence="1">
    <location>
        <begin position="25"/>
        <end position="48"/>
    </location>
</feature>
<evidence type="ECO:0000256" key="1">
    <source>
        <dbReference type="SAM" id="MobiDB-lite"/>
    </source>
</evidence>
<evidence type="ECO:0000313" key="3">
    <source>
        <dbReference type="EMBL" id="CCG81239.1"/>
    </source>
</evidence>
<dbReference type="AlphaFoldDB" id="R4XAE2"/>
<organism evidence="3 4">
    <name type="scientific">Taphrina deformans (strain PYCC 5710 / ATCC 11124 / CBS 356.35 / IMI 108563 / JCM 9778 / NBRC 8474)</name>
    <name type="common">Peach leaf curl fungus</name>
    <name type="synonym">Lalaria deformans</name>
    <dbReference type="NCBI Taxonomy" id="1097556"/>
    <lineage>
        <taxon>Eukaryota</taxon>
        <taxon>Fungi</taxon>
        <taxon>Dikarya</taxon>
        <taxon>Ascomycota</taxon>
        <taxon>Taphrinomycotina</taxon>
        <taxon>Taphrinomycetes</taxon>
        <taxon>Taphrinales</taxon>
        <taxon>Taphrinaceae</taxon>
        <taxon>Taphrina</taxon>
    </lineage>
</organism>
<comment type="caution">
    <text evidence="3">The sequence shown here is derived from an EMBL/GenBank/DDBJ whole genome shotgun (WGS) entry which is preliminary data.</text>
</comment>
<keyword evidence="4" id="KW-1185">Reference proteome</keyword>
<dbReference type="EMBL" id="CAHR02000031">
    <property type="protein sequence ID" value="CCG81239.1"/>
    <property type="molecule type" value="Genomic_DNA"/>
</dbReference>
<sequence>MSSRMGLLAAIGVGTFAVAYGFSQSSNTSKHASPANQSRPATNNSNGDPNDLSVKVGFRTFLSRTKDLADLFKGVERSGGGV</sequence>
<accession>R4XAE2</accession>
<keyword evidence="2" id="KW-0732">Signal</keyword>
<reference evidence="3 4" key="1">
    <citation type="journal article" date="2013" name="MBio">
        <title>Genome sequencing of the plant pathogen Taphrina deformans, the causal agent of peach leaf curl.</title>
        <authorList>
            <person name="Cisse O.H."/>
            <person name="Almeida J.M.G.C.F."/>
            <person name="Fonseca A."/>
            <person name="Kumar A.A."/>
            <person name="Salojaervi J."/>
            <person name="Overmyer K."/>
            <person name="Hauser P.M."/>
            <person name="Pagni M."/>
        </authorList>
    </citation>
    <scope>NUCLEOTIDE SEQUENCE [LARGE SCALE GENOMIC DNA]</scope>
    <source>
        <strain evidence="4">PYCC 5710 / ATCC 11124 / CBS 356.35 / IMI 108563 / JCM 9778 / NBRC 8474</strain>
    </source>
</reference>
<protein>
    <submittedName>
        <fullName evidence="3">Uncharacterized protein</fullName>
    </submittedName>
</protein>